<dbReference type="AlphaFoldDB" id="A0A2W0H1A2"/>
<proteinExistence type="predicted"/>
<gene>
    <name evidence="3" type="ORF">CR205_18780</name>
</gene>
<evidence type="ECO:0000313" key="3">
    <source>
        <dbReference type="EMBL" id="PYZ95574.1"/>
    </source>
</evidence>
<feature type="compositionally biased region" description="Acidic residues" evidence="1">
    <location>
        <begin position="423"/>
        <end position="467"/>
    </location>
</feature>
<evidence type="ECO:0008006" key="5">
    <source>
        <dbReference type="Google" id="ProtNLM"/>
    </source>
</evidence>
<reference evidence="3 4" key="1">
    <citation type="submission" date="2017-10" db="EMBL/GenBank/DDBJ databases">
        <title>Bacillus sp. nov., a halophilic bacterium isolated from a Yangshapao Lake.</title>
        <authorList>
            <person name="Wang H."/>
        </authorList>
    </citation>
    <scope>NUCLEOTIDE SEQUENCE [LARGE SCALE GENOMIC DNA]</scope>
    <source>
        <strain evidence="3 4">YSP-3</strain>
    </source>
</reference>
<dbReference type="EMBL" id="PDOF01000004">
    <property type="protein sequence ID" value="PYZ95574.1"/>
    <property type="molecule type" value="Genomic_DNA"/>
</dbReference>
<dbReference type="Proteomes" id="UP000248066">
    <property type="component" value="Unassembled WGS sequence"/>
</dbReference>
<feature type="region of interest" description="Disordered" evidence="1">
    <location>
        <begin position="412"/>
        <end position="467"/>
    </location>
</feature>
<dbReference type="Gene3D" id="2.170.120.30">
    <property type="match status" value="2"/>
</dbReference>
<dbReference type="PANTHER" id="PTHR37804">
    <property type="entry name" value="CDAA REGULATORY PROTEIN CDAR"/>
    <property type="match status" value="1"/>
</dbReference>
<keyword evidence="2" id="KW-0472">Membrane</keyword>
<organism evidence="3 4">
    <name type="scientific">Alteribacter lacisalsi</name>
    <dbReference type="NCBI Taxonomy" id="2045244"/>
    <lineage>
        <taxon>Bacteria</taxon>
        <taxon>Bacillati</taxon>
        <taxon>Bacillota</taxon>
        <taxon>Bacilli</taxon>
        <taxon>Bacillales</taxon>
        <taxon>Bacillaceae</taxon>
        <taxon>Alteribacter</taxon>
    </lineage>
</organism>
<dbReference type="InterPro" id="IPR053154">
    <property type="entry name" value="c-di-AMP_regulator"/>
</dbReference>
<dbReference type="Pfam" id="PF07949">
    <property type="entry name" value="YbbR"/>
    <property type="match status" value="3"/>
</dbReference>
<dbReference type="OrthoDB" id="2960905at2"/>
<dbReference type="InterPro" id="IPR012505">
    <property type="entry name" value="YbbR"/>
</dbReference>
<keyword evidence="4" id="KW-1185">Reference proteome</keyword>
<dbReference type="Gene3D" id="2.170.120.40">
    <property type="entry name" value="YbbR-like domain"/>
    <property type="match status" value="2"/>
</dbReference>
<feature type="transmembrane region" description="Helical" evidence="2">
    <location>
        <begin position="10"/>
        <end position="27"/>
    </location>
</feature>
<comment type="caution">
    <text evidence="3">The sequence shown here is derived from an EMBL/GenBank/DDBJ whole genome shotgun (WGS) entry which is preliminary data.</text>
</comment>
<keyword evidence="2" id="KW-1133">Transmembrane helix</keyword>
<evidence type="ECO:0000256" key="2">
    <source>
        <dbReference type="SAM" id="Phobius"/>
    </source>
</evidence>
<evidence type="ECO:0000256" key="1">
    <source>
        <dbReference type="SAM" id="MobiDB-lite"/>
    </source>
</evidence>
<dbReference type="PANTHER" id="PTHR37804:SF1">
    <property type="entry name" value="CDAA REGULATORY PROTEIN CDAR"/>
    <property type="match status" value="1"/>
</dbReference>
<dbReference type="RefSeq" id="WP_110521698.1">
    <property type="nucleotide sequence ID" value="NZ_PDOF01000004.1"/>
</dbReference>
<keyword evidence="2" id="KW-0812">Transmembrane</keyword>
<protein>
    <recommendedName>
        <fullName evidence="5">YbbR-like domain-containing protein</fullName>
    </recommendedName>
</protein>
<name>A0A2W0H1A2_9BACI</name>
<sequence length="467" mass="51577">MMDKWFNNKWFIRAVSLFIAVMLYMMVSIDNINNQQPGAGIPGITDGERVLEDVELTILYDEDRYVVTEAPETVQVSLRGPQNLLMLQIARPQYEVFVDLREEGAGEHYERVQYSGFQSDLSVAVEPSTVRVALQELQTSSFPVQVELLNEDELEAGYAAGTPTVTPSSVDVTGAEGMINQIATARAFIDLSGESETIEESVEVLLYDESGDEIEITPDPPAVDVTVPITSPNKEVPVRIDREGELSNGSAVTSVQANPNTVTIYGPPDVLDDINFVTGLSIDLSEINESTTLELEVPLPEGVERVEPETIEVDVVVDEEESRVFSNFPFDITGLNNDYEVELLDPENAAFDLEVRGSASVLERISQEDIDASIDLDGLSPGEHGVPLRVNGPQNLSFNFDIDEVAVRVYDEEDAEPASTQPADEEAPEEQEEEPDEEEGPDEEDETEEDEESEEEESEEETEEDSS</sequence>
<evidence type="ECO:0000313" key="4">
    <source>
        <dbReference type="Proteomes" id="UP000248066"/>
    </source>
</evidence>
<accession>A0A2W0H1A2</accession>